<dbReference type="Proteomes" id="UP000242381">
    <property type="component" value="Unassembled WGS sequence"/>
</dbReference>
<sequence length="122" mass="14039">MATLSDDAIRKVFVELQAKYIQSQQQVATVKAQIQAKQRERKMAELTRRELDSLDPNTKTYKPVGKMFIQSPLSDMKKQYVDSIAATDETIKQLEKTQKYWERSVSDAEGNLKDILQGPRTM</sequence>
<dbReference type="AlphaFoldDB" id="A0A0A1PLE2"/>
<dbReference type="InterPro" id="IPR002777">
    <property type="entry name" value="PFD_beta-like"/>
</dbReference>
<dbReference type="Gene3D" id="1.10.287.370">
    <property type="match status" value="1"/>
</dbReference>
<dbReference type="CDD" id="cd23164">
    <property type="entry name" value="Prefoldin_1"/>
    <property type="match status" value="1"/>
</dbReference>
<keyword evidence="2" id="KW-0143">Chaperone</keyword>
<dbReference type="VEuPathDB" id="FungiDB:BCV72DRAFT_215857"/>
<dbReference type="OrthoDB" id="2015447at2759"/>
<evidence type="ECO:0000256" key="2">
    <source>
        <dbReference type="ARBA" id="ARBA00023186"/>
    </source>
</evidence>
<dbReference type="GO" id="GO:0051082">
    <property type="term" value="F:unfolded protein binding"/>
    <property type="evidence" value="ECO:0007669"/>
    <property type="project" value="InterPro"/>
</dbReference>
<comment type="similarity">
    <text evidence="1">Belongs to the prefoldin subunit beta family.</text>
</comment>
<dbReference type="PANTHER" id="PTHR20903:SF0">
    <property type="entry name" value="PREFOLDIN SUBUNIT 1"/>
    <property type="match status" value="1"/>
</dbReference>
<dbReference type="GO" id="GO:0044183">
    <property type="term" value="F:protein folding chaperone"/>
    <property type="evidence" value="ECO:0007669"/>
    <property type="project" value="TreeGrafter"/>
</dbReference>
<organism evidence="3 4">
    <name type="scientific">Rhizopus microsporus</name>
    <dbReference type="NCBI Taxonomy" id="58291"/>
    <lineage>
        <taxon>Eukaryota</taxon>
        <taxon>Fungi</taxon>
        <taxon>Fungi incertae sedis</taxon>
        <taxon>Mucoromycota</taxon>
        <taxon>Mucoromycotina</taxon>
        <taxon>Mucoromycetes</taxon>
        <taxon>Mucorales</taxon>
        <taxon>Mucorineae</taxon>
        <taxon>Rhizopodaceae</taxon>
        <taxon>Rhizopus</taxon>
    </lineage>
</organism>
<accession>A0A0A1PLE2</accession>
<evidence type="ECO:0000313" key="3">
    <source>
        <dbReference type="EMBL" id="ORE20978.1"/>
    </source>
</evidence>
<dbReference type="Pfam" id="PF01920">
    <property type="entry name" value="Prefoldin_2"/>
    <property type="match status" value="1"/>
</dbReference>
<dbReference type="GO" id="GO:0016272">
    <property type="term" value="C:prefoldin complex"/>
    <property type="evidence" value="ECO:0007669"/>
    <property type="project" value="InterPro"/>
</dbReference>
<dbReference type="PANTHER" id="PTHR20903">
    <property type="entry name" value="PREFOLDIN SUBUNIT 1-RELATED"/>
    <property type="match status" value="1"/>
</dbReference>
<proteinExistence type="inferred from homology"/>
<dbReference type="EMBL" id="KV921286">
    <property type="protein sequence ID" value="ORE20978.1"/>
    <property type="molecule type" value="Genomic_DNA"/>
</dbReference>
<evidence type="ECO:0000313" key="4">
    <source>
        <dbReference type="Proteomes" id="UP000242381"/>
    </source>
</evidence>
<dbReference type="GO" id="GO:0005737">
    <property type="term" value="C:cytoplasm"/>
    <property type="evidence" value="ECO:0007669"/>
    <property type="project" value="TreeGrafter"/>
</dbReference>
<reference evidence="3 4" key="1">
    <citation type="journal article" date="2016" name="Proc. Natl. Acad. Sci. U.S.A.">
        <title>Lipid metabolic changes in an early divergent fungus govern the establishment of a mutualistic symbiosis with endobacteria.</title>
        <authorList>
            <person name="Lastovetsky O.A."/>
            <person name="Gaspar M.L."/>
            <person name="Mondo S.J."/>
            <person name="LaButti K.M."/>
            <person name="Sandor L."/>
            <person name="Grigoriev I.V."/>
            <person name="Henry S.A."/>
            <person name="Pawlowska T.E."/>
        </authorList>
    </citation>
    <scope>NUCLEOTIDE SEQUENCE [LARGE SCALE GENOMIC DNA]</scope>
    <source>
        <strain evidence="3 4">ATCC 11559</strain>
    </source>
</reference>
<dbReference type="SUPFAM" id="SSF46579">
    <property type="entry name" value="Prefoldin"/>
    <property type="match status" value="1"/>
</dbReference>
<protein>
    <submittedName>
        <fullName evidence="3">Prefoldin</fullName>
    </submittedName>
</protein>
<gene>
    <name evidence="3" type="ORF">BCV71DRAFT_211579</name>
</gene>
<dbReference type="InterPro" id="IPR009053">
    <property type="entry name" value="Prefoldin"/>
</dbReference>
<dbReference type="OMA" id="REMIQQK"/>
<name>A0A0A1PLE2_RHIZD</name>
<evidence type="ECO:0000256" key="1">
    <source>
        <dbReference type="ARBA" id="ARBA00008045"/>
    </source>
</evidence>